<gene>
    <name evidence="3" type="ORF">PFL1_02635</name>
</gene>
<evidence type="ECO:0000256" key="2">
    <source>
        <dbReference type="SAM" id="SignalP"/>
    </source>
</evidence>
<dbReference type="KEGG" id="pfp:PFL1_02635"/>
<dbReference type="Proteomes" id="UP000053664">
    <property type="component" value="Unassembled WGS sequence"/>
</dbReference>
<feature type="region of interest" description="Disordered" evidence="1">
    <location>
        <begin position="68"/>
        <end position="94"/>
    </location>
</feature>
<dbReference type="EMBL" id="KE361629">
    <property type="protein sequence ID" value="EPQ29963.1"/>
    <property type="molecule type" value="Genomic_DNA"/>
</dbReference>
<sequence length="429" mass="46887">MVRPRLCKAIVVAALLPFVLAAPPLPERLWSDLGDFASESADHVSPLVSTGEQQGFHWADQVGQPGAHGYHHFDPDHFDGGLPPLTSSPHAGWSGQHYGNLEHFGQGHGGNLPAEMYSRPTTHVDAAAGFQPFAHHSHDHEPLRWSPEPSYFDSNVDPSPPSPGPFGALESPLRSPSPAPAPAAHRPSPYGRTTKRPAGSLDGEASGSRVSDAVAAARATELLDPSLKQHLDIFVKSRHADDAFSAEAASQQSLFPARPHKSRVIRKAPATGKQTQIVVAAIKERLRAVLGDNQELEDGLREMTTRRVDWDAMKMKIFGQSHEKVLLQPASEAWSVLRSRRTFFWDAGAYRIRTVGPHTIAEDPDVMSYHVVAFPKVADGGRGSSLPVIYFDEILGPRSVLAQQQADWRWNERARRARREARPVASGDA</sequence>
<accession>A0A061HBL6</accession>
<reference evidence="3 4" key="1">
    <citation type="journal article" date="2013" name="Plant Cell">
        <title>The transition from a phytopathogenic smut ancestor to an anamorphic biocontrol agent deciphered by comparative whole-genome analysis.</title>
        <authorList>
            <person name="Lefebvre F."/>
            <person name="Joly D.L."/>
            <person name="Labbe C."/>
            <person name="Teichmann B."/>
            <person name="Linning R."/>
            <person name="Belzile F."/>
            <person name="Bakkeren G."/>
            <person name="Belanger R.R."/>
        </authorList>
    </citation>
    <scope>NUCLEOTIDE SEQUENCE [LARGE SCALE GENOMIC DNA]</scope>
    <source>
        <strain evidence="3 4">PF-1</strain>
    </source>
</reference>
<evidence type="ECO:0000256" key="1">
    <source>
        <dbReference type="SAM" id="MobiDB-lite"/>
    </source>
</evidence>
<dbReference type="HOGENOM" id="CLU_627184_0_0_1"/>
<proteinExistence type="predicted"/>
<evidence type="ECO:0000313" key="4">
    <source>
        <dbReference type="Proteomes" id="UP000053664"/>
    </source>
</evidence>
<dbReference type="AlphaFoldDB" id="A0A061HBL6"/>
<dbReference type="RefSeq" id="XP_007878341.1">
    <property type="nucleotide sequence ID" value="XM_007880150.1"/>
</dbReference>
<feature type="region of interest" description="Disordered" evidence="1">
    <location>
        <begin position="136"/>
        <end position="207"/>
    </location>
</feature>
<dbReference type="GeneID" id="19316753"/>
<feature type="chain" id="PRO_5001599907" evidence="2">
    <location>
        <begin position="22"/>
        <end position="429"/>
    </location>
</feature>
<organism evidence="3 4">
    <name type="scientific">Pseudozyma flocculosa PF-1</name>
    <dbReference type="NCBI Taxonomy" id="1277687"/>
    <lineage>
        <taxon>Eukaryota</taxon>
        <taxon>Fungi</taxon>
        <taxon>Dikarya</taxon>
        <taxon>Basidiomycota</taxon>
        <taxon>Ustilaginomycotina</taxon>
        <taxon>Ustilaginomycetes</taxon>
        <taxon>Ustilaginales</taxon>
        <taxon>Ustilaginaceae</taxon>
        <taxon>Pseudozyma</taxon>
    </lineage>
</organism>
<evidence type="ECO:0000313" key="3">
    <source>
        <dbReference type="EMBL" id="EPQ29963.1"/>
    </source>
</evidence>
<feature type="signal peptide" evidence="2">
    <location>
        <begin position="1"/>
        <end position="21"/>
    </location>
</feature>
<protein>
    <submittedName>
        <fullName evidence="3">Uncharacterized protein</fullName>
    </submittedName>
</protein>
<name>A0A061HBL6_9BASI</name>
<keyword evidence="2" id="KW-0732">Signal</keyword>